<feature type="non-terminal residue" evidence="1">
    <location>
        <position position="1"/>
    </location>
</feature>
<reference evidence="1" key="1">
    <citation type="journal article" date="2014" name="Front. Microbiol.">
        <title>High frequency of phylogenetically diverse reductive dehalogenase-homologous genes in deep subseafloor sedimentary metagenomes.</title>
        <authorList>
            <person name="Kawai M."/>
            <person name="Futagami T."/>
            <person name="Toyoda A."/>
            <person name="Takaki Y."/>
            <person name="Nishi S."/>
            <person name="Hori S."/>
            <person name="Arai W."/>
            <person name="Tsubouchi T."/>
            <person name="Morono Y."/>
            <person name="Uchiyama I."/>
            <person name="Ito T."/>
            <person name="Fujiyama A."/>
            <person name="Inagaki F."/>
            <person name="Takami H."/>
        </authorList>
    </citation>
    <scope>NUCLEOTIDE SEQUENCE</scope>
    <source>
        <strain evidence="1">Expedition CK06-06</strain>
    </source>
</reference>
<protein>
    <submittedName>
        <fullName evidence="1">Uncharacterized protein</fullName>
    </submittedName>
</protein>
<gene>
    <name evidence="1" type="ORF">S01H1_29973</name>
</gene>
<comment type="caution">
    <text evidence="1">The sequence shown here is derived from an EMBL/GenBank/DDBJ whole genome shotgun (WGS) entry which is preliminary data.</text>
</comment>
<proteinExistence type="predicted"/>
<accession>X0U4I6</accession>
<name>X0U4I6_9ZZZZ</name>
<dbReference type="AlphaFoldDB" id="X0U4I6"/>
<dbReference type="EMBL" id="BARS01018420">
    <property type="protein sequence ID" value="GAF94276.1"/>
    <property type="molecule type" value="Genomic_DNA"/>
</dbReference>
<evidence type="ECO:0000313" key="1">
    <source>
        <dbReference type="EMBL" id="GAF94276.1"/>
    </source>
</evidence>
<sequence>PTGNSQRHRKIFEFGRELKAIPALAEAPLSELKPIVQRWHKRALAHIRTKPFEESWFDFCEGWEKVKFAKGEEPMAKIVARAKKAEIPEIAEQYDQPLLQLLVAVCREQQRESGDEPFFLSSRTVEEYLGVNHVTAWRWLRGLQHDGILKLVQTGTQAGHKASRYRYLAEL</sequence>
<organism evidence="1">
    <name type="scientific">marine sediment metagenome</name>
    <dbReference type="NCBI Taxonomy" id="412755"/>
    <lineage>
        <taxon>unclassified sequences</taxon>
        <taxon>metagenomes</taxon>
        <taxon>ecological metagenomes</taxon>
    </lineage>
</organism>